<evidence type="ECO:0000259" key="2">
    <source>
        <dbReference type="PROSITE" id="PS51186"/>
    </source>
</evidence>
<dbReference type="EMBL" id="QHLY01000005">
    <property type="protein sequence ID" value="PXA71737.1"/>
    <property type="molecule type" value="Genomic_DNA"/>
</dbReference>
<protein>
    <recommendedName>
        <fullName evidence="2">N-acetyltransferase domain-containing protein</fullName>
    </recommendedName>
</protein>
<name>A0A318A2Y4_9MICO</name>
<dbReference type="PROSITE" id="PS51186">
    <property type="entry name" value="GNAT"/>
    <property type="match status" value="1"/>
</dbReference>
<dbReference type="Proteomes" id="UP000246722">
    <property type="component" value="Unassembled WGS sequence"/>
</dbReference>
<evidence type="ECO:0000313" key="3">
    <source>
        <dbReference type="EMBL" id="PXA71737.1"/>
    </source>
</evidence>
<comment type="caution">
    <text evidence="3">The sequence shown here is derived from an EMBL/GenBank/DDBJ whole genome shotgun (WGS) entry which is preliminary data.</text>
</comment>
<proteinExistence type="predicted"/>
<dbReference type="PANTHER" id="PTHR43792">
    <property type="entry name" value="GNAT FAMILY, PUTATIVE (AFU_ORTHOLOGUE AFUA_3G00765)-RELATED-RELATED"/>
    <property type="match status" value="1"/>
</dbReference>
<dbReference type="GO" id="GO:0016747">
    <property type="term" value="F:acyltransferase activity, transferring groups other than amino-acyl groups"/>
    <property type="evidence" value="ECO:0007669"/>
    <property type="project" value="InterPro"/>
</dbReference>
<dbReference type="InterPro" id="IPR000182">
    <property type="entry name" value="GNAT_dom"/>
</dbReference>
<gene>
    <name evidence="3" type="ORF">CTB96_02065</name>
</gene>
<dbReference type="Gene3D" id="3.40.630.30">
    <property type="match status" value="1"/>
</dbReference>
<organism evidence="3 4">
    <name type="scientific">Cryobacterium arcticum</name>
    <dbReference type="NCBI Taxonomy" id="670052"/>
    <lineage>
        <taxon>Bacteria</taxon>
        <taxon>Bacillati</taxon>
        <taxon>Actinomycetota</taxon>
        <taxon>Actinomycetes</taxon>
        <taxon>Micrococcales</taxon>
        <taxon>Microbacteriaceae</taxon>
        <taxon>Cryobacterium</taxon>
    </lineage>
</organism>
<dbReference type="PANTHER" id="PTHR43792:SF1">
    <property type="entry name" value="N-ACETYLTRANSFERASE DOMAIN-CONTAINING PROTEIN"/>
    <property type="match status" value="1"/>
</dbReference>
<keyword evidence="4" id="KW-1185">Reference proteome</keyword>
<dbReference type="InterPro" id="IPR051531">
    <property type="entry name" value="N-acetyltransferase"/>
</dbReference>
<feature type="domain" description="N-acetyltransferase" evidence="2">
    <location>
        <begin position="51"/>
        <end position="227"/>
    </location>
</feature>
<dbReference type="OrthoDB" id="3533156at2"/>
<evidence type="ECO:0000313" key="4">
    <source>
        <dbReference type="Proteomes" id="UP000246722"/>
    </source>
</evidence>
<dbReference type="Pfam" id="PF13302">
    <property type="entry name" value="Acetyltransf_3"/>
    <property type="match status" value="1"/>
</dbReference>
<sequence>MGVSGRAQRRVGKFSAATNAPGSGRRQRGTVWKHGTVPDFLAPATLSTARLRLEPLTWNDLAEVHAVYSDPGTWLHLPSGRHTTLALSEHSIAESQASWAASGLGRWAVRLRDSLPGTDLAAGTLIGVAAMMQMDCGAYNLGYRLTPTSWGVGLATEAATAALAAARDAPLPVTARALANNPASVRVLERIGLSRVWSGSGLPADPANSTATAATAHHVYPASTRLERVVFADRPLEPELLAAIIRLG</sequence>
<accession>A0A318A2Y4</accession>
<reference evidence="3 4" key="1">
    <citation type="submission" date="2018-05" db="EMBL/GenBank/DDBJ databases">
        <title>Genetic diversity of glacier-inhabiting Cryobacterium bacteria in China and description of Cryobacterium mengkeensis sp. nov. and Arthrobacter glacialis sp. nov.</title>
        <authorList>
            <person name="Liu Q."/>
            <person name="Xin Y.-H."/>
        </authorList>
    </citation>
    <scope>NUCLEOTIDE SEQUENCE [LARGE SCALE GENOMIC DNA]</scope>
    <source>
        <strain evidence="3 4">SK-1</strain>
    </source>
</reference>
<dbReference type="SUPFAM" id="SSF55729">
    <property type="entry name" value="Acyl-CoA N-acyltransferases (Nat)"/>
    <property type="match status" value="1"/>
</dbReference>
<evidence type="ECO:0000256" key="1">
    <source>
        <dbReference type="SAM" id="MobiDB-lite"/>
    </source>
</evidence>
<dbReference type="InterPro" id="IPR016181">
    <property type="entry name" value="Acyl_CoA_acyltransferase"/>
</dbReference>
<feature type="region of interest" description="Disordered" evidence="1">
    <location>
        <begin position="1"/>
        <end position="30"/>
    </location>
</feature>
<dbReference type="AlphaFoldDB" id="A0A318A2Y4"/>